<reference evidence="2 3" key="1">
    <citation type="submission" date="2024-02" db="EMBL/GenBank/DDBJ databases">
        <authorList>
            <person name="Chen Y."/>
            <person name="Shah S."/>
            <person name="Dougan E. K."/>
            <person name="Thang M."/>
            <person name="Chan C."/>
        </authorList>
    </citation>
    <scope>NUCLEOTIDE SEQUENCE [LARGE SCALE GENOMIC DNA]</scope>
</reference>
<organism evidence="2 3">
    <name type="scientific">Durusdinium trenchii</name>
    <dbReference type="NCBI Taxonomy" id="1381693"/>
    <lineage>
        <taxon>Eukaryota</taxon>
        <taxon>Sar</taxon>
        <taxon>Alveolata</taxon>
        <taxon>Dinophyceae</taxon>
        <taxon>Suessiales</taxon>
        <taxon>Symbiodiniaceae</taxon>
        <taxon>Durusdinium</taxon>
    </lineage>
</organism>
<evidence type="ECO:0000313" key="3">
    <source>
        <dbReference type="Proteomes" id="UP001642464"/>
    </source>
</evidence>
<evidence type="ECO:0000313" key="2">
    <source>
        <dbReference type="EMBL" id="CAK9084566.1"/>
    </source>
</evidence>
<dbReference type="EMBL" id="CAXAMM010039186">
    <property type="protein sequence ID" value="CAK9084566.1"/>
    <property type="molecule type" value="Genomic_DNA"/>
</dbReference>
<feature type="region of interest" description="Disordered" evidence="1">
    <location>
        <begin position="699"/>
        <end position="724"/>
    </location>
</feature>
<evidence type="ECO:0000256" key="1">
    <source>
        <dbReference type="SAM" id="MobiDB-lite"/>
    </source>
</evidence>
<keyword evidence="3" id="KW-1185">Reference proteome</keyword>
<name>A0ABP0QC36_9DINO</name>
<sequence>MVKRERGPGGGSGGKAAKSPKPSPPWVEFILQAAKSFDPLKDEHPAKFVVQTLTPDIIEPFEFWLNSLVDNVLPRADAIRMPVGSEPIPFQLPLVCFAMHQPVDGFPCLADWLNTLNDIACGGFEAHREPTEIRPLPTQTLGQRLGPLRVVPTKGWGRLSCVWFCLLYTWKAGPGGRDLNDEEMAALKRFAVTVIQINAVYIHLERIEHFNYRRFQLNQQMAERQKKNALQTVQLFNDRAKRIMEERPELKANASGYKSAFLQAVQEYNAFGLAENNSKYQLEDAVAEQLYLFKVGISDDVWNSLERHLHQYRMENSAFGRDTLLCPRWLLESTKPGVNDFWHEILRVTEPKQNVFIDRVIHVHQIMVQRQTSKSQTVRMTMAQWLQEVDVCCLIFWTGQQMYAAVDPDKNGARIFEDKTIEDAAARAIEGDFHEDFKAHLECMDGSFEASHTLMWKEFKPKSDMDQSTIDDADELIEKADAEAITEKFKNDQLKLSRDVAQIGRLAEKESGNARSQRLRKITHLKQQNSIGACEVQKFMTRQCPHVHFESPDLEQEIIKLMSDVSGCIIWIDCMKYGTMSQKLLNNLVTTLNKIIRQKPKQSCAFMIGPYLCSDRVASGSRGERARIEEKLDAKSLWSLLVSLRCEIPPNVKRVPLQFNGWLICCDGLDEWSFQSCMMYRDRGNRHLLPWAPENSWKVPTDGKDSVPRSAEGTRSMSDAQESAQLLSGSDLPNTILDSLLNGAQLSQGTIGLVNLSPYDGCVEAAAARYHMREGCEAFHLRSLSIGFDMEPLVYSEKILGVSFLQEWKAGRHCMPTRVRYDPEPPVDIDPSEAVDLSDFPMKLVEVKVDRTKKGFSKYQFCLPNEIRLLYHAHPIFGPDWTRAIQDFDSQFCTNATAISPGKTPTRPTDEVKEEGLCWENEPSTLDSMLSLYAVEAKFAGKIAGTTLYVTSAERKDGVETSTAAEQHKKLFMVAHVGVTVPTTTCVIAHGKSTFLKPDKLAKLKRDAAGFEVQSDAGYAMACGGFKGR</sequence>
<feature type="compositionally biased region" description="Polar residues" evidence="1">
    <location>
        <begin position="713"/>
        <end position="724"/>
    </location>
</feature>
<comment type="caution">
    <text evidence="2">The sequence shown here is derived from an EMBL/GenBank/DDBJ whole genome shotgun (WGS) entry which is preliminary data.</text>
</comment>
<proteinExistence type="predicted"/>
<feature type="region of interest" description="Disordered" evidence="1">
    <location>
        <begin position="1"/>
        <end position="24"/>
    </location>
</feature>
<accession>A0ABP0QC36</accession>
<gene>
    <name evidence="2" type="ORF">SCF082_LOCUS40112</name>
</gene>
<protein>
    <submittedName>
        <fullName evidence="2">Uncharacterized protein</fullName>
    </submittedName>
</protein>
<dbReference type="Proteomes" id="UP001642464">
    <property type="component" value="Unassembled WGS sequence"/>
</dbReference>